<dbReference type="Proteomes" id="UP000537326">
    <property type="component" value="Unassembled WGS sequence"/>
</dbReference>
<dbReference type="RefSeq" id="WP_179529635.1">
    <property type="nucleotide sequence ID" value="NZ_BAAAPP010000002.1"/>
</dbReference>
<sequence length="302" mass="34466">MAIPYPSDRTTSWSSAGQDRDHRNALATQVILETIDERPTWFDLLDRIAARLRLDLNNPAEKPKVADALLAAEMDLEWTGEILYRPDGFFERFPAVGGPPAVEEAGLRAVADDVLRLGWPNPGHKPSRTIWECFVELDGRYRHCDVYWAMHKHLKGHKLRVVRANWMLQDDIPALLADPGLTADERLELERELEADLVARYVTWLGRRVTKKRFSNGREADLYDKDRGLVIEAKANHLDDVLVAHAMGQAMYYRVLDDLPLDTKVAVLVPGRPREDVLRLLDHYDVGIIYPDGDTFVETIRP</sequence>
<dbReference type="EMBL" id="JACBZI010000001">
    <property type="protein sequence ID" value="NYI08536.1"/>
    <property type="molecule type" value="Genomic_DNA"/>
</dbReference>
<comment type="caution">
    <text evidence="2">The sequence shown here is derived from an EMBL/GenBank/DDBJ whole genome shotgun (WGS) entry which is preliminary data.</text>
</comment>
<proteinExistence type="predicted"/>
<feature type="region of interest" description="Disordered" evidence="1">
    <location>
        <begin position="1"/>
        <end position="20"/>
    </location>
</feature>
<dbReference type="AlphaFoldDB" id="A0A7Y9YAD1"/>
<protein>
    <recommendedName>
        <fullName evidence="4">Restriction endonuclease</fullName>
    </recommendedName>
</protein>
<organism evidence="2 3">
    <name type="scientific">Nocardioides marinus</name>
    <dbReference type="NCBI Taxonomy" id="374514"/>
    <lineage>
        <taxon>Bacteria</taxon>
        <taxon>Bacillati</taxon>
        <taxon>Actinomycetota</taxon>
        <taxon>Actinomycetes</taxon>
        <taxon>Propionibacteriales</taxon>
        <taxon>Nocardioidaceae</taxon>
        <taxon>Nocardioides</taxon>
    </lineage>
</organism>
<evidence type="ECO:0000313" key="2">
    <source>
        <dbReference type="EMBL" id="NYI08536.1"/>
    </source>
</evidence>
<name>A0A7Y9YAD1_9ACTN</name>
<gene>
    <name evidence="2" type="ORF">BKA05_000051</name>
</gene>
<evidence type="ECO:0008006" key="4">
    <source>
        <dbReference type="Google" id="ProtNLM"/>
    </source>
</evidence>
<evidence type="ECO:0000313" key="3">
    <source>
        <dbReference type="Proteomes" id="UP000537326"/>
    </source>
</evidence>
<feature type="compositionally biased region" description="Polar residues" evidence="1">
    <location>
        <begin position="8"/>
        <end position="17"/>
    </location>
</feature>
<evidence type="ECO:0000256" key="1">
    <source>
        <dbReference type="SAM" id="MobiDB-lite"/>
    </source>
</evidence>
<reference evidence="2 3" key="1">
    <citation type="submission" date="2020-07" db="EMBL/GenBank/DDBJ databases">
        <title>Sequencing the genomes of 1000 actinobacteria strains.</title>
        <authorList>
            <person name="Klenk H.-P."/>
        </authorList>
    </citation>
    <scope>NUCLEOTIDE SEQUENCE [LARGE SCALE GENOMIC DNA]</scope>
    <source>
        <strain evidence="2 3">DSM 18248</strain>
    </source>
</reference>
<keyword evidence="3" id="KW-1185">Reference proteome</keyword>
<accession>A0A7Y9YAD1</accession>